<protein>
    <submittedName>
        <fullName evidence="2">Uncharacterized protein</fullName>
    </submittedName>
</protein>
<proteinExistence type="predicted"/>
<dbReference type="EMBL" id="JACHND010000001">
    <property type="protein sequence ID" value="MBB4704745.1"/>
    <property type="molecule type" value="Genomic_DNA"/>
</dbReference>
<gene>
    <name evidence="2" type="ORF">BJ982_006289</name>
</gene>
<organism evidence="2 3">
    <name type="scientific">Sphaerisporangium siamense</name>
    <dbReference type="NCBI Taxonomy" id="795645"/>
    <lineage>
        <taxon>Bacteria</taxon>
        <taxon>Bacillati</taxon>
        <taxon>Actinomycetota</taxon>
        <taxon>Actinomycetes</taxon>
        <taxon>Streptosporangiales</taxon>
        <taxon>Streptosporangiaceae</taxon>
        <taxon>Sphaerisporangium</taxon>
    </lineage>
</organism>
<feature type="compositionally biased region" description="Basic and acidic residues" evidence="1">
    <location>
        <begin position="1"/>
        <end position="10"/>
    </location>
</feature>
<evidence type="ECO:0000256" key="1">
    <source>
        <dbReference type="SAM" id="MobiDB-lite"/>
    </source>
</evidence>
<keyword evidence="3" id="KW-1185">Reference proteome</keyword>
<dbReference type="Proteomes" id="UP000542210">
    <property type="component" value="Unassembled WGS sequence"/>
</dbReference>
<accession>A0A7W7DDC2</accession>
<reference evidence="2 3" key="1">
    <citation type="submission" date="2020-08" db="EMBL/GenBank/DDBJ databases">
        <title>Sequencing the genomes of 1000 actinobacteria strains.</title>
        <authorList>
            <person name="Klenk H.-P."/>
        </authorList>
    </citation>
    <scope>NUCLEOTIDE SEQUENCE [LARGE SCALE GENOMIC DNA]</scope>
    <source>
        <strain evidence="2 3">DSM 45784</strain>
    </source>
</reference>
<comment type="caution">
    <text evidence="2">The sequence shown here is derived from an EMBL/GenBank/DDBJ whole genome shotgun (WGS) entry which is preliminary data.</text>
</comment>
<evidence type="ECO:0000313" key="2">
    <source>
        <dbReference type="EMBL" id="MBB4704745.1"/>
    </source>
</evidence>
<sequence length="51" mass="5589">MSEVLRKDITRNSMSPQAARPQLPAVVKRAHHNSFALKGLAMLAYAAMDPP</sequence>
<evidence type="ECO:0000313" key="3">
    <source>
        <dbReference type="Proteomes" id="UP000542210"/>
    </source>
</evidence>
<feature type="region of interest" description="Disordered" evidence="1">
    <location>
        <begin position="1"/>
        <end position="23"/>
    </location>
</feature>
<dbReference type="AlphaFoldDB" id="A0A7W7DDC2"/>
<name>A0A7W7DDC2_9ACTN</name>
<dbReference type="RefSeq" id="WP_203959527.1">
    <property type="nucleotide sequence ID" value="NZ_BOOV01000068.1"/>
</dbReference>